<gene>
    <name evidence="1" type="ORF">IOD40_12335</name>
</gene>
<comment type="caution">
    <text evidence="1">The sequence shown here is derived from an EMBL/GenBank/DDBJ whole genome shotgun (WGS) entry which is preliminary data.</text>
</comment>
<evidence type="ECO:0000313" key="1">
    <source>
        <dbReference type="EMBL" id="MBI1621448.1"/>
    </source>
</evidence>
<accession>A0ABS0SDR8</accession>
<evidence type="ECO:0000313" key="2">
    <source>
        <dbReference type="Proteomes" id="UP000601789"/>
    </source>
</evidence>
<reference evidence="1 2" key="1">
    <citation type="submission" date="2020-10" db="EMBL/GenBank/DDBJ databases">
        <title>Aquamicrobium zhengzhouensis sp. nov., a exopolysaccharide producing bacterium isolated from farmland soil.</title>
        <authorList>
            <person name="Wang X."/>
        </authorList>
    </citation>
    <scope>NUCLEOTIDE SEQUENCE [LARGE SCALE GENOMIC DNA]</scope>
    <source>
        <strain evidence="2">cd-1</strain>
    </source>
</reference>
<dbReference type="Pfam" id="PF11306">
    <property type="entry name" value="DUF3108"/>
    <property type="match status" value="1"/>
</dbReference>
<protein>
    <submittedName>
        <fullName evidence="1">DUF3108 domain-containing protein</fullName>
    </submittedName>
</protein>
<name>A0ABS0SDR8_9HYPH</name>
<proteinExistence type="predicted"/>
<dbReference type="RefSeq" id="WP_198476849.1">
    <property type="nucleotide sequence ID" value="NZ_JADGMQ010000008.1"/>
</dbReference>
<dbReference type="Proteomes" id="UP000601789">
    <property type="component" value="Unassembled WGS sequence"/>
</dbReference>
<sequence length="277" mass="29351">MALRSSASCLWTGRAPSYYRRIPPASVSDESARKSRFVAVSASRARLGTGSKFHADYSITLLGMPVGKATFVSSFNGDSFAIDGEMSSAGIANLFARTSGTAKVEGSIGRNGASPKHFSSQYQSGKKNSVTAIRFSGGKVASYENTPEPRKGESWIDVTTSHLAGALDPLSATLIRTQDPAKVCGRTIRFFDGELRGDLSLAAPSLSDNGTVTCRASFSPVSGYRKGKKQIEYMRSKSRMSITFAQLGSTGFFAPVSASDGTQIGTVRIAATKIVAR</sequence>
<dbReference type="EMBL" id="JADGMQ010000008">
    <property type="protein sequence ID" value="MBI1621448.1"/>
    <property type="molecule type" value="Genomic_DNA"/>
</dbReference>
<dbReference type="InterPro" id="IPR021457">
    <property type="entry name" value="DUF3108"/>
</dbReference>
<organism evidence="1 2">
    <name type="scientific">Aquamicrobium zhengzhouense</name>
    <dbReference type="NCBI Taxonomy" id="2781738"/>
    <lineage>
        <taxon>Bacteria</taxon>
        <taxon>Pseudomonadati</taxon>
        <taxon>Pseudomonadota</taxon>
        <taxon>Alphaproteobacteria</taxon>
        <taxon>Hyphomicrobiales</taxon>
        <taxon>Phyllobacteriaceae</taxon>
        <taxon>Aquamicrobium</taxon>
    </lineage>
</organism>
<keyword evidence="2" id="KW-1185">Reference proteome</keyword>